<name>A0A0C5BTV5_9ARCH</name>
<dbReference type="EMBL" id="CP010868">
    <property type="protein sequence ID" value="AJM91716.1"/>
    <property type="molecule type" value="Genomic_DNA"/>
</dbReference>
<dbReference type="InterPro" id="IPR013324">
    <property type="entry name" value="RNA_pol_sigma_r3/r4-like"/>
</dbReference>
<dbReference type="Gene3D" id="1.10.10.60">
    <property type="entry name" value="Homeodomain-like"/>
    <property type="match status" value="1"/>
</dbReference>
<evidence type="ECO:0000313" key="1">
    <source>
        <dbReference type="EMBL" id="AJM91716.1"/>
    </source>
</evidence>
<keyword evidence="2" id="KW-1185">Reference proteome</keyword>
<reference evidence="1 2" key="3">
    <citation type="journal article" date="2019" name="Int. J. Syst. Evol. Microbiol.">
        <title>Nitrosopumilus adriaticus sp. nov. and Nitrosopumilus piranensis sp. nov., two ammonia-oxidizing archaea from the Adriatic Sea and members of the class Nitrososphaeria.</title>
        <authorList>
            <person name="Bayer B."/>
            <person name="Vojvoda J."/>
            <person name="Reinthaler T."/>
            <person name="Reyes C."/>
            <person name="Pinto M."/>
            <person name="Herndl G.J."/>
        </authorList>
    </citation>
    <scope>NUCLEOTIDE SEQUENCE [LARGE SCALE GENOMIC DNA]</scope>
    <source>
        <strain evidence="1 2">D3C</strain>
    </source>
</reference>
<dbReference type="RefSeq" id="WP_148702686.1">
    <property type="nucleotide sequence ID" value="NZ_CP010868.1"/>
</dbReference>
<dbReference type="STRING" id="1582439.NPIRD3C_0502"/>
<gene>
    <name evidence="1" type="ORF">NPIRD3C_0502</name>
</gene>
<evidence type="ECO:0000313" key="2">
    <source>
        <dbReference type="Proteomes" id="UP000032027"/>
    </source>
</evidence>
<dbReference type="PATRIC" id="fig|1582439.9.peg.505"/>
<proteinExistence type="predicted"/>
<dbReference type="KEGG" id="nid:NPIRD3C_0502"/>
<accession>A0A0C5BTV5</accession>
<organism evidence="1 2">
    <name type="scientific">Nitrosopumilus piranensis</name>
    <dbReference type="NCBI Taxonomy" id="1582439"/>
    <lineage>
        <taxon>Archaea</taxon>
        <taxon>Nitrososphaerota</taxon>
        <taxon>Nitrososphaeria</taxon>
        <taxon>Nitrosopumilales</taxon>
        <taxon>Nitrosopumilaceae</taxon>
        <taxon>Nitrosopumilus</taxon>
    </lineage>
</organism>
<dbReference type="AlphaFoldDB" id="A0A0C5BTV5"/>
<protein>
    <submittedName>
        <fullName evidence="1">Uncharacterized protein</fullName>
    </submittedName>
</protein>
<dbReference type="GeneID" id="41599663"/>
<dbReference type="HOGENOM" id="CLU_1665411_0_0_2"/>
<dbReference type="SUPFAM" id="SSF88659">
    <property type="entry name" value="Sigma3 and sigma4 domains of RNA polymerase sigma factors"/>
    <property type="match status" value="1"/>
</dbReference>
<reference evidence="1 2" key="2">
    <citation type="journal article" date="2016" name="ISME J.">
        <title>Physiological and genomic characterization of two novel marine thaumarchaeal strains indicates niche differentiation.</title>
        <authorList>
            <person name="Bayer B."/>
            <person name="Vojvoda J."/>
            <person name="Offre P."/>
            <person name="Alves R.J."/>
            <person name="Elisabeth N.H."/>
            <person name="Garcia J.A."/>
            <person name="Volland J.M."/>
            <person name="Srivastava A."/>
            <person name="Schleper C."/>
            <person name="Herndl G.J."/>
        </authorList>
    </citation>
    <scope>NUCLEOTIDE SEQUENCE [LARGE SCALE GENOMIC DNA]</scope>
    <source>
        <strain evidence="1 2">D3C</strain>
    </source>
</reference>
<sequence length="158" mass="18221">MNNALQIECFSLHLRDYSQAEIAKKLNIDQSTVSRALNKVKKSSEYELGTVSITTFLDTFKKAEQYWKESNKEYRELIEQLQQLPDESDLDGNGERLHKSKYDKTVGKVDLISKLKQQQDKNMERILTLAQQGEVVLALKTARNIISKHVPQEPIILE</sequence>
<dbReference type="Proteomes" id="UP000032027">
    <property type="component" value="Chromosome"/>
</dbReference>
<reference evidence="2" key="1">
    <citation type="submission" date="2015-02" db="EMBL/GenBank/DDBJ databases">
        <title>Characterization of two novel Thaumarchaeota isolated from the Northern Adriatic Sea.</title>
        <authorList>
            <person name="Bayer B."/>
            <person name="Vojvoda J."/>
            <person name="Offre P."/>
            <person name="Srivastava A."/>
            <person name="Elisabeth N."/>
            <person name="Garcia J.A.L."/>
            <person name="Schleper C."/>
            <person name="Herndl G.J."/>
        </authorList>
    </citation>
    <scope>NUCLEOTIDE SEQUENCE [LARGE SCALE GENOMIC DNA]</scope>
    <source>
        <strain evidence="2">D3C</strain>
    </source>
</reference>